<evidence type="ECO:0000256" key="7">
    <source>
        <dbReference type="ARBA" id="ARBA00022884"/>
    </source>
</evidence>
<evidence type="ECO:0000256" key="2">
    <source>
        <dbReference type="ARBA" id="ARBA00018369"/>
    </source>
</evidence>
<gene>
    <name evidence="15" type="ORF">ACJMK2_037904</name>
</gene>
<keyword evidence="5" id="KW-0808">Transferase</keyword>
<evidence type="ECO:0000256" key="5">
    <source>
        <dbReference type="ARBA" id="ARBA00022679"/>
    </source>
</evidence>
<keyword evidence="4" id="KW-0489">Methyltransferase</keyword>
<reference evidence="15 16" key="1">
    <citation type="submission" date="2024-11" db="EMBL/GenBank/DDBJ databases">
        <title>Chromosome-level genome assembly of the freshwater bivalve Anodonta woodiana.</title>
        <authorList>
            <person name="Chen X."/>
        </authorList>
    </citation>
    <scope>NUCLEOTIDE SEQUENCE [LARGE SCALE GENOMIC DNA]</scope>
    <source>
        <strain evidence="15">MN2024</strain>
        <tissue evidence="15">Gills</tissue>
    </source>
</reference>
<dbReference type="GO" id="GO:0032259">
    <property type="term" value="P:methylation"/>
    <property type="evidence" value="ECO:0007669"/>
    <property type="project" value="UniProtKB-KW"/>
</dbReference>
<evidence type="ECO:0000313" key="16">
    <source>
        <dbReference type="Proteomes" id="UP001634394"/>
    </source>
</evidence>
<sequence>MQLNALCSFHSSFRRVILQSRVLSVARFTCLRHLKTNISDKGICYSILDAGVAETVMKLVWENQINKSSTLIISNQGKNPHITNAALKVGFPDIILTEKNSDVLKGHLKIAQKFPACRVKGRVLNLFDWTFTNLLTEENLQQEMNTLGQFEQNPWSDDPPLTVFGIVTPGTVVGQNLFKYLTNQLVTFGSLYTKGSVDWFLFINPMNYQALVKGKLQHHFKTYRPQPIMVNILYDWKVLLKLPAVSFWPPLYDVKFKKEEVKYGSTVIRKNEIYLVQFTPKASLFQEHLLEVRDINACFMFLEQLLANKSRRLIPRIEQMVPGSGIELIKMGYTMVTLVADLKSPEEMVHLFKAIRNLPEFQASPLETLVLHGKEEYPQAEDGVLEGH</sequence>
<keyword evidence="9" id="KW-0805">Transcription regulation</keyword>
<dbReference type="GO" id="GO:0008168">
    <property type="term" value="F:methyltransferase activity"/>
    <property type="evidence" value="ECO:0007669"/>
    <property type="project" value="UniProtKB-KW"/>
</dbReference>
<protein>
    <recommendedName>
        <fullName evidence="2">Dimethyladenosine transferase 2, mitochondrial</fullName>
    </recommendedName>
    <alternativeName>
        <fullName evidence="12">Mitochondrial 12S rRNA dimethylase 2</fullName>
    </alternativeName>
    <alternativeName>
        <fullName evidence="13">Mitochondrial transcription factor B2</fullName>
    </alternativeName>
    <alternativeName>
        <fullName evidence="14">S-adenosylmethionine-6-N', N'-adenosyl(rRNA) dimethyltransferase 2</fullName>
    </alternativeName>
</protein>
<keyword evidence="3" id="KW-0698">rRNA processing</keyword>
<dbReference type="InterPro" id="IPR001737">
    <property type="entry name" value="KsgA/Erm"/>
</dbReference>
<dbReference type="AlphaFoldDB" id="A0ABD3WLV4"/>
<evidence type="ECO:0000256" key="11">
    <source>
        <dbReference type="ARBA" id="ARBA00023163"/>
    </source>
</evidence>
<dbReference type="PANTHER" id="PTHR11727">
    <property type="entry name" value="DIMETHYLADENOSINE TRANSFERASE"/>
    <property type="match status" value="1"/>
</dbReference>
<comment type="subcellular location">
    <subcellularLocation>
        <location evidence="1">Mitochondrion</location>
    </subcellularLocation>
</comment>
<evidence type="ECO:0000256" key="1">
    <source>
        <dbReference type="ARBA" id="ARBA00004173"/>
    </source>
</evidence>
<evidence type="ECO:0000313" key="15">
    <source>
        <dbReference type="EMBL" id="KAL3874956.1"/>
    </source>
</evidence>
<keyword evidence="10" id="KW-0496">Mitochondrion</keyword>
<dbReference type="PANTHER" id="PTHR11727:SF13">
    <property type="entry name" value="DIMETHYLADENOSINE TRANSFERASE 2, MITOCHONDRIAL"/>
    <property type="match status" value="1"/>
</dbReference>
<keyword evidence="8" id="KW-0809">Transit peptide</keyword>
<dbReference type="Gene3D" id="3.40.50.150">
    <property type="entry name" value="Vaccinia Virus protein VP39"/>
    <property type="match status" value="1"/>
</dbReference>
<organism evidence="15 16">
    <name type="scientific">Sinanodonta woodiana</name>
    <name type="common">Chinese pond mussel</name>
    <name type="synonym">Anodonta woodiana</name>
    <dbReference type="NCBI Taxonomy" id="1069815"/>
    <lineage>
        <taxon>Eukaryota</taxon>
        <taxon>Metazoa</taxon>
        <taxon>Spiralia</taxon>
        <taxon>Lophotrochozoa</taxon>
        <taxon>Mollusca</taxon>
        <taxon>Bivalvia</taxon>
        <taxon>Autobranchia</taxon>
        <taxon>Heteroconchia</taxon>
        <taxon>Palaeoheterodonta</taxon>
        <taxon>Unionida</taxon>
        <taxon>Unionoidea</taxon>
        <taxon>Unionidae</taxon>
        <taxon>Unioninae</taxon>
        <taxon>Sinanodonta</taxon>
    </lineage>
</organism>
<evidence type="ECO:0000256" key="6">
    <source>
        <dbReference type="ARBA" id="ARBA00022691"/>
    </source>
</evidence>
<keyword evidence="6" id="KW-0949">S-adenosyl-L-methionine</keyword>
<keyword evidence="16" id="KW-1185">Reference proteome</keyword>
<keyword evidence="11" id="KW-0804">Transcription</keyword>
<dbReference type="EMBL" id="JBJQND010000006">
    <property type="protein sequence ID" value="KAL3874956.1"/>
    <property type="molecule type" value="Genomic_DNA"/>
</dbReference>
<name>A0ABD3WLV4_SINWO</name>
<evidence type="ECO:0000256" key="10">
    <source>
        <dbReference type="ARBA" id="ARBA00023128"/>
    </source>
</evidence>
<proteinExistence type="predicted"/>
<evidence type="ECO:0000256" key="4">
    <source>
        <dbReference type="ARBA" id="ARBA00022603"/>
    </source>
</evidence>
<accession>A0ABD3WLV4</accession>
<dbReference type="Proteomes" id="UP001634394">
    <property type="component" value="Unassembled WGS sequence"/>
</dbReference>
<evidence type="ECO:0000256" key="12">
    <source>
        <dbReference type="ARBA" id="ARBA00029708"/>
    </source>
</evidence>
<dbReference type="GO" id="GO:0006364">
    <property type="term" value="P:rRNA processing"/>
    <property type="evidence" value="ECO:0007669"/>
    <property type="project" value="UniProtKB-KW"/>
</dbReference>
<dbReference type="InterPro" id="IPR029063">
    <property type="entry name" value="SAM-dependent_MTases_sf"/>
</dbReference>
<dbReference type="PIRSF" id="PIRSF027833">
    <property type="entry name" value="MtTFB2"/>
    <property type="match status" value="1"/>
</dbReference>
<dbReference type="GO" id="GO:0005739">
    <property type="term" value="C:mitochondrion"/>
    <property type="evidence" value="ECO:0007669"/>
    <property type="project" value="UniProtKB-SubCell"/>
</dbReference>
<evidence type="ECO:0000256" key="8">
    <source>
        <dbReference type="ARBA" id="ARBA00022946"/>
    </source>
</evidence>
<keyword evidence="7" id="KW-0694">RNA-binding</keyword>
<dbReference type="GO" id="GO:0003723">
    <property type="term" value="F:RNA binding"/>
    <property type="evidence" value="ECO:0007669"/>
    <property type="project" value="UniProtKB-KW"/>
</dbReference>
<evidence type="ECO:0000256" key="14">
    <source>
        <dbReference type="ARBA" id="ARBA00032796"/>
    </source>
</evidence>
<evidence type="ECO:0000256" key="3">
    <source>
        <dbReference type="ARBA" id="ARBA00022552"/>
    </source>
</evidence>
<comment type="caution">
    <text evidence="15">The sequence shown here is derived from an EMBL/GenBank/DDBJ whole genome shotgun (WGS) entry which is preliminary data.</text>
</comment>
<evidence type="ECO:0000256" key="13">
    <source>
        <dbReference type="ARBA" id="ARBA00031609"/>
    </source>
</evidence>
<evidence type="ECO:0000256" key="9">
    <source>
        <dbReference type="ARBA" id="ARBA00023015"/>
    </source>
</evidence>